<dbReference type="AlphaFoldDB" id="A0A2T1A998"/>
<dbReference type="SUPFAM" id="SSF101790">
    <property type="entry name" value="Aminomethyltransferase beta-barrel domain"/>
    <property type="match status" value="1"/>
</dbReference>
<keyword evidence="4" id="KW-0489">Methyltransferase</keyword>
<dbReference type="Pfam" id="PF08669">
    <property type="entry name" value="GCV_T_C"/>
    <property type="match status" value="1"/>
</dbReference>
<evidence type="ECO:0000259" key="2">
    <source>
        <dbReference type="Pfam" id="PF01571"/>
    </source>
</evidence>
<feature type="binding site" evidence="1">
    <location>
        <position position="216"/>
    </location>
    <ligand>
        <name>substrate</name>
    </ligand>
</feature>
<name>A0A2T1A998_TRISK</name>
<evidence type="ECO:0000313" key="5">
    <source>
        <dbReference type="Proteomes" id="UP000237718"/>
    </source>
</evidence>
<evidence type="ECO:0000313" key="4">
    <source>
        <dbReference type="EMBL" id="PRZ45169.1"/>
    </source>
</evidence>
<dbReference type="EMBL" id="PVUF01000017">
    <property type="protein sequence ID" value="PRZ45169.1"/>
    <property type="molecule type" value="Genomic_DNA"/>
</dbReference>
<dbReference type="PANTHER" id="PTHR43757:SF2">
    <property type="entry name" value="AMINOMETHYLTRANSFERASE, MITOCHONDRIAL"/>
    <property type="match status" value="1"/>
</dbReference>
<proteinExistence type="predicted"/>
<dbReference type="InterPro" id="IPR027266">
    <property type="entry name" value="TrmE/GcvT-like"/>
</dbReference>
<dbReference type="SUPFAM" id="SSF103025">
    <property type="entry name" value="Folate-binding domain"/>
    <property type="match status" value="1"/>
</dbReference>
<dbReference type="InterPro" id="IPR028896">
    <property type="entry name" value="GcvT/YgfZ/DmdA"/>
</dbReference>
<feature type="domain" description="Aminomethyltransferase C-terminal" evidence="3">
    <location>
        <begin position="305"/>
        <end position="384"/>
    </location>
</feature>
<dbReference type="GO" id="GO:0008168">
    <property type="term" value="F:methyltransferase activity"/>
    <property type="evidence" value="ECO:0007669"/>
    <property type="project" value="UniProtKB-KW"/>
</dbReference>
<dbReference type="Pfam" id="PF01571">
    <property type="entry name" value="GCV_T"/>
    <property type="match status" value="1"/>
</dbReference>
<feature type="domain" description="GCVT N-terminal" evidence="2">
    <location>
        <begin position="38"/>
        <end position="283"/>
    </location>
</feature>
<dbReference type="GO" id="GO:0032259">
    <property type="term" value="P:methylation"/>
    <property type="evidence" value="ECO:0007669"/>
    <property type="project" value="UniProtKB-KW"/>
</dbReference>
<dbReference type="Gene3D" id="3.30.1360.120">
    <property type="entry name" value="Probable tRNA modification gtpase trme, domain 1"/>
    <property type="match status" value="1"/>
</dbReference>
<sequence>MQEQHFLSSPGASMSFSINIGPNIRKSAYFDATVRDGVRGFSVYNHMYIPGNFGDPDGEYDRLINGVAMWDVAAQRQVQLQGPDAGRLAQYLTPRDLSKTKVGQGRYVPLCDHAGWLINDPVLLKLSDDCYWLSVADSDIHLWAAAIGRERGWSVEVSEPDVSPLAIQGPKAEEVTAALFGDWVRDLRYFGFRQTELDGIPLVLARSGWSKQGGFELYLQDGSRGVELWDRVKAAGAPFDIGPGAPNDIERLETGLISYGADMRWQDFHASPFEMGFGPLIDLQGGHDFVGRAALQRMAADPPARQRVGLLIADRPPLSGQPIPLWQGDEQVGHVAEFAYSPRVGTTIGHALIRSDLAEAATGLGIRLGDRTYAATLHPIPFLK</sequence>
<dbReference type="InterPro" id="IPR006222">
    <property type="entry name" value="GCVT_N"/>
</dbReference>
<keyword evidence="4" id="KW-0808">Transferase</keyword>
<protein>
    <submittedName>
        <fullName evidence="4">Aminomethyltransferase</fullName>
    </submittedName>
</protein>
<organism evidence="4 5">
    <name type="scientific">Tritonibacter scottomollicae</name>
    <name type="common">Epibacterium scottomollicae</name>
    <dbReference type="NCBI Taxonomy" id="483013"/>
    <lineage>
        <taxon>Bacteria</taxon>
        <taxon>Pseudomonadati</taxon>
        <taxon>Pseudomonadota</taxon>
        <taxon>Alphaproteobacteria</taxon>
        <taxon>Rhodobacterales</taxon>
        <taxon>Paracoccaceae</taxon>
        <taxon>Tritonibacter</taxon>
    </lineage>
</organism>
<dbReference type="PIRSF" id="PIRSF006487">
    <property type="entry name" value="GcvT"/>
    <property type="match status" value="1"/>
</dbReference>
<comment type="caution">
    <text evidence="4">The sequence shown here is derived from an EMBL/GenBank/DDBJ whole genome shotgun (WGS) entry which is preliminary data.</text>
</comment>
<dbReference type="PANTHER" id="PTHR43757">
    <property type="entry name" value="AMINOMETHYLTRANSFERASE"/>
    <property type="match status" value="1"/>
</dbReference>
<dbReference type="InterPro" id="IPR029043">
    <property type="entry name" value="GcvT/YgfZ_C"/>
</dbReference>
<evidence type="ECO:0000259" key="3">
    <source>
        <dbReference type="Pfam" id="PF08669"/>
    </source>
</evidence>
<gene>
    <name evidence="4" type="ORF">CLV89_11751</name>
</gene>
<dbReference type="InterPro" id="IPR013977">
    <property type="entry name" value="GcvT_C"/>
</dbReference>
<accession>A0A2T1A998</accession>
<dbReference type="Proteomes" id="UP000237718">
    <property type="component" value="Unassembled WGS sequence"/>
</dbReference>
<evidence type="ECO:0000256" key="1">
    <source>
        <dbReference type="PIRSR" id="PIRSR006487-1"/>
    </source>
</evidence>
<reference evidence="4 5" key="1">
    <citation type="submission" date="2018-03" db="EMBL/GenBank/DDBJ databases">
        <title>Genomic Encyclopedia of Archaeal and Bacterial Type Strains, Phase II (KMG-II): from individual species to whole genera.</title>
        <authorList>
            <person name="Goeker M."/>
        </authorList>
    </citation>
    <scope>NUCLEOTIDE SEQUENCE [LARGE SCALE GENOMIC DNA]</scope>
    <source>
        <strain evidence="4 5">DSM 25328</strain>
    </source>
</reference>